<dbReference type="AlphaFoldDB" id="A0A0B7A965"/>
<name>A0A0B7A965_9EUPU</name>
<feature type="non-terminal residue" evidence="1">
    <location>
        <position position="49"/>
    </location>
</feature>
<organism evidence="1">
    <name type="scientific">Arion vulgaris</name>
    <dbReference type="NCBI Taxonomy" id="1028688"/>
    <lineage>
        <taxon>Eukaryota</taxon>
        <taxon>Metazoa</taxon>
        <taxon>Spiralia</taxon>
        <taxon>Lophotrochozoa</taxon>
        <taxon>Mollusca</taxon>
        <taxon>Gastropoda</taxon>
        <taxon>Heterobranchia</taxon>
        <taxon>Euthyneura</taxon>
        <taxon>Panpulmonata</taxon>
        <taxon>Eupulmonata</taxon>
        <taxon>Stylommatophora</taxon>
        <taxon>Helicina</taxon>
        <taxon>Arionoidea</taxon>
        <taxon>Arionidae</taxon>
        <taxon>Arion</taxon>
    </lineage>
</organism>
<proteinExistence type="predicted"/>
<reference evidence="1" key="1">
    <citation type="submission" date="2014-12" db="EMBL/GenBank/DDBJ databases">
        <title>Insight into the proteome of Arion vulgaris.</title>
        <authorList>
            <person name="Aradska J."/>
            <person name="Bulat T."/>
            <person name="Smidak R."/>
            <person name="Sarate P."/>
            <person name="Gangsoo J."/>
            <person name="Sialana F."/>
            <person name="Bilban M."/>
            <person name="Lubec G."/>
        </authorList>
    </citation>
    <scope>NUCLEOTIDE SEQUENCE</scope>
    <source>
        <tissue evidence="1">Skin</tissue>
    </source>
</reference>
<evidence type="ECO:0000313" key="1">
    <source>
        <dbReference type="EMBL" id="CEK77222.1"/>
    </source>
</evidence>
<accession>A0A0B7A965</accession>
<dbReference type="EMBL" id="HACG01030357">
    <property type="protein sequence ID" value="CEK77222.1"/>
    <property type="molecule type" value="Transcribed_RNA"/>
</dbReference>
<gene>
    <name evidence="1" type="primary">ORF103543</name>
</gene>
<sequence>MITGIIYLFSNPILPFSTRSKKETFGASLSMGLIFLSFLQSRFASQLQS</sequence>
<protein>
    <submittedName>
        <fullName evidence="1">Uncharacterized protein</fullName>
    </submittedName>
</protein>